<sequence length="192" mass="21164">MPHKLEFSVCRFTSEDAEGRAQDLQLQGPGARGWRSAKFSIYPQELVLQFSERVHLTRVQLLSHHALVPERVQLLIGDTPPEGEMGVLGEAQFTPLGYVGLSDNSHTEHKARELKSVNVDCTGTFLKLLVYKNYVNKLNKYNQVVLRPSLPAAGCAAAYPLQQAVSPPCAAIAQSCSCSSRPRVCVHTKNHV</sequence>
<dbReference type="OrthoDB" id="66599at2759"/>
<accession>A0A979FK61</accession>
<dbReference type="Proteomes" id="UP000694843">
    <property type="component" value="Unplaced"/>
</dbReference>
<dbReference type="InterPro" id="IPR048739">
    <property type="entry name" value="CEP104_N"/>
</dbReference>
<dbReference type="PANTHER" id="PTHR13371">
    <property type="entry name" value="GLYCINE-, GLUTAMATE-, THIENYLCYCLOHEXYLPIPERIDINE-BINDING PROTEIN"/>
    <property type="match status" value="1"/>
</dbReference>
<dbReference type="GeneID" id="108681344"/>
<evidence type="ECO:0000313" key="3">
    <source>
        <dbReference type="RefSeq" id="XP_047737381.1"/>
    </source>
</evidence>
<dbReference type="AlphaFoldDB" id="A0A979FK61"/>
<feature type="domain" description="Centrosomal protein CEP104 N-terminal" evidence="1">
    <location>
        <begin position="33"/>
        <end position="146"/>
    </location>
</feature>
<reference evidence="3" key="1">
    <citation type="submission" date="2025-08" db="UniProtKB">
        <authorList>
            <consortium name="RefSeq"/>
        </authorList>
    </citation>
    <scope>IDENTIFICATION</scope>
    <source>
        <tissue evidence="3">Whole organism</tissue>
    </source>
</reference>
<organism evidence="2 3">
    <name type="scientific">Hyalella azteca</name>
    <name type="common">Amphipod</name>
    <dbReference type="NCBI Taxonomy" id="294128"/>
    <lineage>
        <taxon>Eukaryota</taxon>
        <taxon>Metazoa</taxon>
        <taxon>Ecdysozoa</taxon>
        <taxon>Arthropoda</taxon>
        <taxon>Crustacea</taxon>
        <taxon>Multicrustacea</taxon>
        <taxon>Malacostraca</taxon>
        <taxon>Eumalacostraca</taxon>
        <taxon>Peracarida</taxon>
        <taxon>Amphipoda</taxon>
        <taxon>Senticaudata</taxon>
        <taxon>Talitrida</taxon>
        <taxon>Talitroidea</taxon>
        <taxon>Hyalellidae</taxon>
        <taxon>Hyalella</taxon>
    </lineage>
</organism>
<keyword evidence="2" id="KW-1185">Reference proteome</keyword>
<dbReference type="GO" id="GO:0005929">
    <property type="term" value="C:cilium"/>
    <property type="evidence" value="ECO:0007669"/>
    <property type="project" value="TreeGrafter"/>
</dbReference>
<name>A0A979FK61_HYAAZ</name>
<gene>
    <name evidence="3" type="primary">LOC108681344</name>
</gene>
<dbReference type="PANTHER" id="PTHR13371:SF0">
    <property type="entry name" value="CENTROSOMAL PROTEIN OF 104 KDA"/>
    <property type="match status" value="1"/>
</dbReference>
<dbReference type="InterPro" id="IPR052607">
    <property type="entry name" value="CEP104-like"/>
</dbReference>
<dbReference type="Pfam" id="PF21038">
    <property type="entry name" value="CEP104_N"/>
    <property type="match status" value="1"/>
</dbReference>
<evidence type="ECO:0000259" key="1">
    <source>
        <dbReference type="Pfam" id="PF21038"/>
    </source>
</evidence>
<protein>
    <submittedName>
        <fullName evidence="3">Centrosomal protein of 104 kDa-like</fullName>
    </submittedName>
</protein>
<dbReference type="RefSeq" id="XP_047737381.1">
    <property type="nucleotide sequence ID" value="XM_047881425.1"/>
</dbReference>
<proteinExistence type="predicted"/>
<dbReference type="OMA" id="ENFEYAN"/>
<dbReference type="KEGG" id="hazt:108681344"/>
<evidence type="ECO:0000313" key="2">
    <source>
        <dbReference type="Proteomes" id="UP000694843"/>
    </source>
</evidence>